<name>A0A5B7I570_PORTR</name>
<dbReference type="EMBL" id="VSRR010044982">
    <property type="protein sequence ID" value="MPC77096.1"/>
    <property type="molecule type" value="Genomic_DNA"/>
</dbReference>
<protein>
    <submittedName>
        <fullName evidence="2">Uncharacterized protein</fullName>
    </submittedName>
</protein>
<accession>A0A5B7I570</accession>
<evidence type="ECO:0000313" key="2">
    <source>
        <dbReference type="EMBL" id="MPC77096.1"/>
    </source>
</evidence>
<sequence>MLSQHSLPVPSLPQVRRERGGNFKRHTKPLECVLVCMSGASGNMGAISRRGQKLDTFIRGQEQETPGAAGRAP</sequence>
<keyword evidence="3" id="KW-1185">Reference proteome</keyword>
<evidence type="ECO:0000256" key="1">
    <source>
        <dbReference type="SAM" id="MobiDB-lite"/>
    </source>
</evidence>
<dbReference type="Proteomes" id="UP000324222">
    <property type="component" value="Unassembled WGS sequence"/>
</dbReference>
<comment type="caution">
    <text evidence="2">The sequence shown here is derived from an EMBL/GenBank/DDBJ whole genome shotgun (WGS) entry which is preliminary data.</text>
</comment>
<evidence type="ECO:0000313" key="3">
    <source>
        <dbReference type="Proteomes" id="UP000324222"/>
    </source>
</evidence>
<proteinExistence type="predicted"/>
<feature type="region of interest" description="Disordered" evidence="1">
    <location>
        <begin position="1"/>
        <end position="23"/>
    </location>
</feature>
<organism evidence="2 3">
    <name type="scientific">Portunus trituberculatus</name>
    <name type="common">Swimming crab</name>
    <name type="synonym">Neptunus trituberculatus</name>
    <dbReference type="NCBI Taxonomy" id="210409"/>
    <lineage>
        <taxon>Eukaryota</taxon>
        <taxon>Metazoa</taxon>
        <taxon>Ecdysozoa</taxon>
        <taxon>Arthropoda</taxon>
        <taxon>Crustacea</taxon>
        <taxon>Multicrustacea</taxon>
        <taxon>Malacostraca</taxon>
        <taxon>Eumalacostraca</taxon>
        <taxon>Eucarida</taxon>
        <taxon>Decapoda</taxon>
        <taxon>Pleocyemata</taxon>
        <taxon>Brachyura</taxon>
        <taxon>Eubrachyura</taxon>
        <taxon>Portunoidea</taxon>
        <taxon>Portunidae</taxon>
        <taxon>Portuninae</taxon>
        <taxon>Portunus</taxon>
    </lineage>
</organism>
<gene>
    <name evidence="2" type="ORF">E2C01_071541</name>
</gene>
<dbReference type="AlphaFoldDB" id="A0A5B7I570"/>
<reference evidence="2 3" key="1">
    <citation type="submission" date="2019-05" db="EMBL/GenBank/DDBJ databases">
        <title>Another draft genome of Portunus trituberculatus and its Hox gene families provides insights of decapod evolution.</title>
        <authorList>
            <person name="Jeong J.-H."/>
            <person name="Song I."/>
            <person name="Kim S."/>
            <person name="Choi T."/>
            <person name="Kim D."/>
            <person name="Ryu S."/>
            <person name="Kim W."/>
        </authorList>
    </citation>
    <scope>NUCLEOTIDE SEQUENCE [LARGE SCALE GENOMIC DNA]</scope>
    <source>
        <tissue evidence="2">Muscle</tissue>
    </source>
</reference>